<sequence length="114" mass="12288">MTDYSMDQYPVFTPPTEPTSESDQDNSSSGSGSGSDTVSDDNSSSSDSDDIGFPSVRRFRLGQRKKQPWNAVCVIGLRVYAQHEGIKVRLADQKRDEATELVAPEGSSAAGPTE</sequence>
<reference evidence="2" key="1">
    <citation type="submission" date="2013-05" db="EMBL/GenBank/DDBJ databases">
        <title>Draft genome sequences of six wheat associated Fusarium spp. isolates.</title>
        <authorList>
            <person name="Moolhuijzen P.M."/>
            <person name="Manners J.M."/>
            <person name="Wilcox S."/>
            <person name="Bellgard M.I."/>
            <person name="Gardiner D.M."/>
        </authorList>
    </citation>
    <scope>NUCLEOTIDE SEQUENCE</scope>
    <source>
        <strain evidence="2">CS3069</strain>
    </source>
</reference>
<feature type="region of interest" description="Disordered" evidence="1">
    <location>
        <begin position="94"/>
        <end position="114"/>
    </location>
</feature>
<dbReference type="EMBL" id="CBMI010002299">
    <property type="protein sequence ID" value="CEG04879.1"/>
    <property type="molecule type" value="Genomic_DNA"/>
</dbReference>
<organism evidence="2">
    <name type="scientific">Fusarium clavum</name>
    <dbReference type="NCBI Taxonomy" id="2594811"/>
    <lineage>
        <taxon>Eukaryota</taxon>
        <taxon>Fungi</taxon>
        <taxon>Dikarya</taxon>
        <taxon>Ascomycota</taxon>
        <taxon>Pezizomycotina</taxon>
        <taxon>Sordariomycetes</taxon>
        <taxon>Hypocreomycetidae</taxon>
        <taxon>Hypocreales</taxon>
        <taxon>Nectriaceae</taxon>
        <taxon>Fusarium</taxon>
        <taxon>Fusarium incarnatum-equiseti species complex</taxon>
    </lineage>
</organism>
<accession>A0A090MCR6</accession>
<name>A0A090MCR6_9HYPO</name>
<protein>
    <submittedName>
        <fullName evidence="2">WGS project CBMI000000000 data, contig CS3069_c002301</fullName>
    </submittedName>
</protein>
<gene>
    <name evidence="2" type="ORF">BN850_0080020</name>
</gene>
<evidence type="ECO:0000313" key="2">
    <source>
        <dbReference type="EMBL" id="CEG04879.1"/>
    </source>
</evidence>
<dbReference type="AlphaFoldDB" id="A0A090MCR6"/>
<feature type="region of interest" description="Disordered" evidence="1">
    <location>
        <begin position="1"/>
        <end position="64"/>
    </location>
</feature>
<proteinExistence type="predicted"/>
<feature type="compositionally biased region" description="Low complexity" evidence="1">
    <location>
        <begin position="25"/>
        <end position="46"/>
    </location>
</feature>
<comment type="caution">
    <text evidence="2">The sequence shown here is derived from an EMBL/GenBank/DDBJ whole genome shotgun (WGS) entry which is preliminary data.</text>
</comment>
<evidence type="ECO:0000256" key="1">
    <source>
        <dbReference type="SAM" id="MobiDB-lite"/>
    </source>
</evidence>